<dbReference type="InterPro" id="IPR029035">
    <property type="entry name" value="DHS-like_NAD/FAD-binding_dom"/>
</dbReference>
<feature type="region of interest" description="Disordered" evidence="2">
    <location>
        <begin position="328"/>
        <end position="397"/>
    </location>
</feature>
<evidence type="ECO:0000313" key="4">
    <source>
        <dbReference type="EMBL" id="KAL1496368.1"/>
    </source>
</evidence>
<sequence>MSQSARAAQQQPLRLPLSAELGLLGRHSQADRTRASRFSECNSMMLDRAEGTSASSATAPLGPLGTAASWAAPMLRCDSRGAMDADESAVRHASAVRTVHRLRTHPSFQGSGFGIALRLKRSSTVGHSECETCPTGGAAAGDSSCWVSRPPHGAEPTPRTASRRAASATPFFGKMCDVLRVERPPSASVTPGLQLTDADGAVNPVRGSNTPVGEGCVGMTKGKEQRGAPALSSVKQSGRGGPASFTKCSAALQESDRGHKVSAGGGTLRCGGGGACDNEAPREERPTALRDGAGSRRSALAVRRGAQASAIGRATTWSAGAKLCEAHAPARQGGRVGTSGATDASGGTTLHTSLRADCGERSAPKQRLAKARPQSSSRRRLMGFSTSAARGGSAPQAPQDPYYEAAVALLNADFLLICAGAGFSADSGLATYKDVADVAAYRDRDLEYSDLCTPQWLQKDPRTFFGFWGSCFNSYHRTEPHEGYTIVAKWRDFIRGKSEHPLTPAGTSSASRGKRSSIGTSVCPHELAVPSLAGCLDTTPGSCTVREKENLESHQSIGTKEQDAQESQEENLDGSISVDGALKSPSCSTAHDDVLPEKSSFVFTSNVDGFFRRSGWDESSILEIHGDSLHQAFSWNPLLMSLRSRVRPPTRSGRAGLVSIMPPKRKERTWSVDKLIAHRWTPDGFEFKVKWNGCQRNGEPWEATWERVFDVGAPLVDSYFARLELLEAKVVPNVDISPLLQQAREKVAHTVAAARTKCRPRVHEINLEALTLQPLALAFLDMVRAPSKMYKWLVSTEEDLENPEEPAQLEVHHFVDSDGVQTWQVNYTKMQDVAAFCSFHSFGMP</sequence>
<proteinExistence type="predicted"/>
<dbReference type="SUPFAM" id="SSF52467">
    <property type="entry name" value="DHS-like NAD/FAD-binding domain"/>
    <property type="match status" value="2"/>
</dbReference>
<dbReference type="AlphaFoldDB" id="A0AB34IG29"/>
<feature type="compositionally biased region" description="Low complexity" evidence="2">
    <location>
        <begin position="338"/>
        <end position="349"/>
    </location>
</feature>
<dbReference type="InterPro" id="IPR016197">
    <property type="entry name" value="Chromo-like_dom_sf"/>
</dbReference>
<evidence type="ECO:0000256" key="1">
    <source>
        <dbReference type="ARBA" id="ARBA00022679"/>
    </source>
</evidence>
<evidence type="ECO:0000313" key="5">
    <source>
        <dbReference type="Proteomes" id="UP001515480"/>
    </source>
</evidence>
<comment type="caution">
    <text evidence="4">The sequence shown here is derived from an EMBL/GenBank/DDBJ whole genome shotgun (WGS) entry which is preliminary data.</text>
</comment>
<feature type="domain" description="Chromo" evidence="3">
    <location>
        <begin position="670"/>
        <end position="720"/>
    </location>
</feature>
<feature type="region of interest" description="Disordered" evidence="2">
    <location>
        <begin position="187"/>
        <end position="243"/>
    </location>
</feature>
<keyword evidence="5" id="KW-1185">Reference proteome</keyword>
<reference evidence="4 5" key="1">
    <citation type="journal article" date="2024" name="Science">
        <title>Giant polyketide synthase enzymes in the biosynthesis of giant marine polyether toxins.</title>
        <authorList>
            <person name="Fallon T.R."/>
            <person name="Shende V.V."/>
            <person name="Wierzbicki I.H."/>
            <person name="Pendleton A.L."/>
            <person name="Watervoot N.F."/>
            <person name="Auber R.P."/>
            <person name="Gonzalez D.J."/>
            <person name="Wisecaver J.H."/>
            <person name="Moore B.S."/>
        </authorList>
    </citation>
    <scope>NUCLEOTIDE SEQUENCE [LARGE SCALE GENOMIC DNA]</scope>
    <source>
        <strain evidence="4 5">12B1</strain>
    </source>
</reference>
<dbReference type="InterPro" id="IPR023780">
    <property type="entry name" value="Chromo_domain"/>
</dbReference>
<dbReference type="Pfam" id="PF00385">
    <property type="entry name" value="Chromo"/>
    <property type="match status" value="1"/>
</dbReference>
<dbReference type="SUPFAM" id="SSF54160">
    <property type="entry name" value="Chromo domain-like"/>
    <property type="match status" value="1"/>
</dbReference>
<dbReference type="Proteomes" id="UP001515480">
    <property type="component" value="Unassembled WGS sequence"/>
</dbReference>
<evidence type="ECO:0000259" key="3">
    <source>
        <dbReference type="Pfam" id="PF00385"/>
    </source>
</evidence>
<protein>
    <recommendedName>
        <fullName evidence="3">Chromo domain-containing protein</fullName>
    </recommendedName>
</protein>
<feature type="compositionally biased region" description="Basic and acidic residues" evidence="2">
    <location>
        <begin position="279"/>
        <end position="288"/>
    </location>
</feature>
<gene>
    <name evidence="4" type="ORF">AB1Y20_016324</name>
</gene>
<organism evidence="4 5">
    <name type="scientific">Prymnesium parvum</name>
    <name type="common">Toxic golden alga</name>
    <dbReference type="NCBI Taxonomy" id="97485"/>
    <lineage>
        <taxon>Eukaryota</taxon>
        <taxon>Haptista</taxon>
        <taxon>Haptophyta</taxon>
        <taxon>Prymnesiophyceae</taxon>
        <taxon>Prymnesiales</taxon>
        <taxon>Prymnesiaceae</taxon>
        <taxon>Prymnesium</taxon>
    </lineage>
</organism>
<dbReference type="CDD" id="cd00024">
    <property type="entry name" value="CD_CSD"/>
    <property type="match status" value="1"/>
</dbReference>
<feature type="compositionally biased region" description="Gly residues" evidence="2">
    <location>
        <begin position="263"/>
        <end position="275"/>
    </location>
</feature>
<accession>A0AB34IG29</accession>
<dbReference type="Gene3D" id="3.40.50.1220">
    <property type="entry name" value="TPP-binding domain"/>
    <property type="match status" value="1"/>
</dbReference>
<dbReference type="PANTHER" id="PTHR48252">
    <property type="entry name" value="HISTONE DEACETYLASE 2-RELATED"/>
    <property type="match status" value="1"/>
</dbReference>
<name>A0AB34IG29_PRYPA</name>
<dbReference type="PANTHER" id="PTHR48252:SF77">
    <property type="entry name" value="HISTONE DEACETYLASE DOMAIN-CONTAINING PROTEIN"/>
    <property type="match status" value="1"/>
</dbReference>
<keyword evidence="1" id="KW-0808">Transferase</keyword>
<evidence type="ECO:0000256" key="2">
    <source>
        <dbReference type="SAM" id="MobiDB-lite"/>
    </source>
</evidence>
<dbReference type="InterPro" id="IPR026591">
    <property type="entry name" value="Sirtuin_cat_small_dom_sf"/>
</dbReference>
<feature type="region of interest" description="Disordered" evidence="2">
    <location>
        <begin position="549"/>
        <end position="580"/>
    </location>
</feature>
<dbReference type="GO" id="GO:0016740">
    <property type="term" value="F:transferase activity"/>
    <property type="evidence" value="ECO:0007669"/>
    <property type="project" value="UniProtKB-KW"/>
</dbReference>
<feature type="region of interest" description="Disordered" evidence="2">
    <location>
        <begin position="258"/>
        <end position="296"/>
    </location>
</feature>
<dbReference type="EMBL" id="JBGBPQ010000029">
    <property type="protein sequence ID" value="KAL1496368.1"/>
    <property type="molecule type" value="Genomic_DNA"/>
</dbReference>
<dbReference type="Gene3D" id="3.30.1600.10">
    <property type="entry name" value="SIR2/SIRT2 'Small Domain"/>
    <property type="match status" value="1"/>
</dbReference>